<gene>
    <name evidence="10" type="primary">yeeA</name>
    <name evidence="10" type="ORF">ETEE_3118</name>
</gene>
<dbReference type="GeneID" id="33940605"/>
<dbReference type="InterPro" id="IPR049453">
    <property type="entry name" value="Memb_transporter_dom"/>
</dbReference>
<evidence type="ECO:0000256" key="6">
    <source>
        <dbReference type="ARBA" id="ARBA00043993"/>
    </source>
</evidence>
<evidence type="ECO:0000256" key="8">
    <source>
        <dbReference type="SAM" id="Phobius"/>
    </source>
</evidence>
<feature type="transmembrane region" description="Helical" evidence="8">
    <location>
        <begin position="72"/>
        <end position="89"/>
    </location>
</feature>
<dbReference type="AlphaFoldDB" id="A0A076LSC9"/>
<dbReference type="HOGENOM" id="CLU_064722_0_0_6"/>
<dbReference type="EMBL" id="CP006664">
    <property type="protein sequence ID" value="AIJ09547.1"/>
    <property type="molecule type" value="Genomic_DNA"/>
</dbReference>
<feature type="transmembrane region" description="Helical" evidence="8">
    <location>
        <begin position="118"/>
        <end position="135"/>
    </location>
</feature>
<feature type="transmembrane region" description="Helical" evidence="8">
    <location>
        <begin position="20"/>
        <end position="40"/>
    </location>
</feature>
<reference evidence="10 11" key="1">
    <citation type="journal article" date="2012" name="PLoS ONE">
        <title>Edwardsiella comparative phylogenomics reveal the new intra/inter-species taxonomic relationships, virulence evolution and niche adaptation mechanisms.</title>
        <authorList>
            <person name="Yang M."/>
            <person name="Lv Y."/>
            <person name="Xiao J."/>
            <person name="Wu H."/>
            <person name="Zheng H."/>
            <person name="Liu Q."/>
            <person name="Zhang Y."/>
            <person name="Wang Q."/>
        </authorList>
    </citation>
    <scope>NUCLEOTIDE SEQUENCE [LARGE SCALE GENOMIC DNA]</scope>
    <source>
        <strain evidence="11">080813</strain>
    </source>
</reference>
<name>A0A076LSC9_9GAMM</name>
<evidence type="ECO:0000256" key="1">
    <source>
        <dbReference type="ARBA" id="ARBA00004651"/>
    </source>
</evidence>
<keyword evidence="4 8" id="KW-1133">Transmembrane helix</keyword>
<dbReference type="KEGG" id="ete:ETEE_3118"/>
<sequence>MRLNKSITPFDSFIYGHYRAVHGVRMAISFVLTFLLIRLLAVPEGAWALITMVVVIGPISFWGNVTVRALQRCMGTVFGAASGLVALYLELYSMSLMLAWCAVVMFVCGIAALGKRPYMGLLIGITLGVVCAAGPGDIQTALLRSVNVIIGSLLALLFASIYPQRAFTHWRLKMNHGLTCMSNIYSAYVSPNMVERPQLTERQQHILSDLGTVRGLLAPSARETKVDKAVFDAIQVITRNLVATLEMMTDAYWASRESHFIMLNATRLRAFQKLTINALHGLSEMLLSGRVEETLERLPEMESMVAELKTLIEQAQAHSDEEAPIYGYLWLNMQLAMQLDELRDLLSNVLRR</sequence>
<accession>A0A076LSC9</accession>
<feature type="transmembrane region" description="Helical" evidence="8">
    <location>
        <begin position="46"/>
        <end position="65"/>
    </location>
</feature>
<feature type="coiled-coil region" evidence="7">
    <location>
        <begin position="298"/>
        <end position="352"/>
    </location>
</feature>
<evidence type="ECO:0000313" key="10">
    <source>
        <dbReference type="EMBL" id="AIJ09547.1"/>
    </source>
</evidence>
<dbReference type="GO" id="GO:0005886">
    <property type="term" value="C:plasma membrane"/>
    <property type="evidence" value="ECO:0007669"/>
    <property type="project" value="UniProtKB-SubCell"/>
</dbReference>
<dbReference type="PANTHER" id="PTHR30509">
    <property type="entry name" value="P-HYDROXYBENZOIC ACID EFFLUX PUMP SUBUNIT-RELATED"/>
    <property type="match status" value="1"/>
</dbReference>
<evidence type="ECO:0000313" key="11">
    <source>
        <dbReference type="Proteomes" id="UP000028681"/>
    </source>
</evidence>
<comment type="subcellular location">
    <subcellularLocation>
        <location evidence="1">Cell membrane</location>
        <topology evidence="1">Multi-pass membrane protein</topology>
    </subcellularLocation>
</comment>
<dbReference type="PANTHER" id="PTHR30509:SF42">
    <property type="entry name" value="INNER MEMBRANE PROTEIN YEEA"/>
    <property type="match status" value="1"/>
</dbReference>
<feature type="transmembrane region" description="Helical" evidence="8">
    <location>
        <begin position="95"/>
        <end position="113"/>
    </location>
</feature>
<keyword evidence="5 8" id="KW-0472">Membrane</keyword>
<keyword evidence="2" id="KW-1003">Cell membrane</keyword>
<dbReference type="RefSeq" id="WP_034165006.1">
    <property type="nucleotide sequence ID" value="NZ_CP006664.1"/>
</dbReference>
<dbReference type="Proteomes" id="UP000028681">
    <property type="component" value="Chromosome"/>
</dbReference>
<keyword evidence="7" id="KW-0175">Coiled coil</keyword>
<organism evidence="10 11">
    <name type="scientific">Edwardsiella anguillarum ET080813</name>
    <dbReference type="NCBI Taxonomy" id="667120"/>
    <lineage>
        <taxon>Bacteria</taxon>
        <taxon>Pseudomonadati</taxon>
        <taxon>Pseudomonadota</taxon>
        <taxon>Gammaproteobacteria</taxon>
        <taxon>Enterobacterales</taxon>
        <taxon>Hafniaceae</taxon>
        <taxon>Edwardsiella</taxon>
    </lineage>
</organism>
<evidence type="ECO:0000256" key="4">
    <source>
        <dbReference type="ARBA" id="ARBA00022989"/>
    </source>
</evidence>
<keyword evidence="3 8" id="KW-0812">Transmembrane</keyword>
<evidence type="ECO:0000256" key="3">
    <source>
        <dbReference type="ARBA" id="ARBA00022692"/>
    </source>
</evidence>
<evidence type="ECO:0000259" key="9">
    <source>
        <dbReference type="Pfam" id="PF13515"/>
    </source>
</evidence>
<evidence type="ECO:0000256" key="7">
    <source>
        <dbReference type="SAM" id="Coils"/>
    </source>
</evidence>
<evidence type="ECO:0000256" key="5">
    <source>
        <dbReference type="ARBA" id="ARBA00023136"/>
    </source>
</evidence>
<dbReference type="Pfam" id="PF13515">
    <property type="entry name" value="FUSC_2"/>
    <property type="match status" value="1"/>
</dbReference>
<evidence type="ECO:0000256" key="2">
    <source>
        <dbReference type="ARBA" id="ARBA00022475"/>
    </source>
</evidence>
<proteinExistence type="inferred from homology"/>
<protein>
    <submittedName>
        <fullName evidence="10">Inner membrane protein YeeA</fullName>
    </submittedName>
</protein>
<comment type="similarity">
    <text evidence="6">Belongs to the YccS/YhfK family.</text>
</comment>
<feature type="domain" description="Integral membrane bound transporter" evidence="9">
    <location>
        <begin position="33"/>
        <end position="158"/>
    </location>
</feature>
<feature type="transmembrane region" description="Helical" evidence="8">
    <location>
        <begin position="141"/>
        <end position="162"/>
    </location>
</feature>